<name>A0A383CZ96_9ZZZZ</name>
<dbReference type="GO" id="GO:0009103">
    <property type="term" value="P:lipopolysaccharide biosynthetic process"/>
    <property type="evidence" value="ECO:0007669"/>
    <property type="project" value="UniProtKB-KW"/>
</dbReference>
<keyword evidence="1" id="KW-1003">Cell membrane</keyword>
<evidence type="ECO:0000256" key="5">
    <source>
        <dbReference type="ARBA" id="ARBA00022985"/>
    </source>
</evidence>
<dbReference type="GO" id="GO:0016757">
    <property type="term" value="F:glycosyltransferase activity"/>
    <property type="evidence" value="ECO:0007669"/>
    <property type="project" value="UniProtKB-KW"/>
</dbReference>
<evidence type="ECO:0000256" key="1">
    <source>
        <dbReference type="ARBA" id="ARBA00022475"/>
    </source>
</evidence>
<keyword evidence="4" id="KW-0812">Transmembrane</keyword>
<proteinExistence type="predicted"/>
<reference evidence="9" key="1">
    <citation type="submission" date="2018-05" db="EMBL/GenBank/DDBJ databases">
        <authorList>
            <person name="Lanie J.A."/>
            <person name="Ng W.-L."/>
            <person name="Kazmierczak K.M."/>
            <person name="Andrzejewski T.M."/>
            <person name="Davidsen T.M."/>
            <person name="Wayne K.J."/>
            <person name="Tettelin H."/>
            <person name="Glass J.I."/>
            <person name="Rusch D."/>
            <person name="Podicherti R."/>
            <person name="Tsui H.-C.T."/>
            <person name="Winkler M.E."/>
        </authorList>
    </citation>
    <scope>NUCLEOTIDE SEQUENCE</scope>
</reference>
<dbReference type="Pfam" id="PF00535">
    <property type="entry name" value="Glycos_transf_2"/>
    <property type="match status" value="1"/>
</dbReference>
<evidence type="ECO:0000256" key="7">
    <source>
        <dbReference type="ARBA" id="ARBA00023136"/>
    </source>
</evidence>
<keyword evidence="2" id="KW-0328">Glycosyltransferase</keyword>
<gene>
    <name evidence="9" type="ORF">METZ01_LOCUS490481</name>
</gene>
<evidence type="ECO:0000259" key="8">
    <source>
        <dbReference type="Pfam" id="PF00535"/>
    </source>
</evidence>
<keyword evidence="5" id="KW-0448">Lipopolysaccharide biosynthesis</keyword>
<accession>A0A383CZ96</accession>
<dbReference type="SUPFAM" id="SSF53448">
    <property type="entry name" value="Nucleotide-diphospho-sugar transferases"/>
    <property type="match status" value="1"/>
</dbReference>
<feature type="domain" description="Glycosyltransferase 2-like" evidence="8">
    <location>
        <begin position="5"/>
        <end position="112"/>
    </location>
</feature>
<protein>
    <recommendedName>
        <fullName evidence="8">Glycosyltransferase 2-like domain-containing protein</fullName>
    </recommendedName>
</protein>
<dbReference type="PANTHER" id="PTHR48090">
    <property type="entry name" value="UNDECAPRENYL-PHOSPHATE 4-DEOXY-4-FORMAMIDO-L-ARABINOSE TRANSFERASE-RELATED"/>
    <property type="match status" value="1"/>
</dbReference>
<dbReference type="EMBL" id="UINC01213034">
    <property type="protein sequence ID" value="SVE37627.1"/>
    <property type="molecule type" value="Genomic_DNA"/>
</dbReference>
<dbReference type="CDD" id="cd04179">
    <property type="entry name" value="DPM_DPG-synthase_like"/>
    <property type="match status" value="1"/>
</dbReference>
<dbReference type="AlphaFoldDB" id="A0A383CZ96"/>
<dbReference type="GO" id="GO:0005886">
    <property type="term" value="C:plasma membrane"/>
    <property type="evidence" value="ECO:0007669"/>
    <property type="project" value="TreeGrafter"/>
</dbReference>
<dbReference type="InterPro" id="IPR050256">
    <property type="entry name" value="Glycosyltransferase_2"/>
</dbReference>
<evidence type="ECO:0000256" key="3">
    <source>
        <dbReference type="ARBA" id="ARBA00022679"/>
    </source>
</evidence>
<evidence type="ECO:0000313" key="9">
    <source>
        <dbReference type="EMBL" id="SVE37627.1"/>
    </source>
</evidence>
<keyword evidence="7" id="KW-0472">Membrane</keyword>
<feature type="non-terminal residue" evidence="9">
    <location>
        <position position="131"/>
    </location>
</feature>
<dbReference type="InterPro" id="IPR029044">
    <property type="entry name" value="Nucleotide-diphossugar_trans"/>
</dbReference>
<evidence type="ECO:0000256" key="2">
    <source>
        <dbReference type="ARBA" id="ARBA00022676"/>
    </source>
</evidence>
<dbReference type="PANTHER" id="PTHR48090:SF3">
    <property type="entry name" value="UNDECAPRENYL-PHOSPHATE 4-DEOXY-4-FORMAMIDO-L-ARABINOSE TRANSFERASE"/>
    <property type="match status" value="1"/>
</dbReference>
<keyword evidence="3" id="KW-0808">Transferase</keyword>
<organism evidence="9">
    <name type="scientific">marine metagenome</name>
    <dbReference type="NCBI Taxonomy" id="408172"/>
    <lineage>
        <taxon>unclassified sequences</taxon>
        <taxon>metagenomes</taxon>
        <taxon>ecological metagenomes</taxon>
    </lineage>
</organism>
<evidence type="ECO:0000256" key="4">
    <source>
        <dbReference type="ARBA" id="ARBA00022692"/>
    </source>
</evidence>
<keyword evidence="6" id="KW-1133">Transmembrane helix</keyword>
<dbReference type="InterPro" id="IPR001173">
    <property type="entry name" value="Glyco_trans_2-like"/>
</dbReference>
<dbReference type="Gene3D" id="3.90.550.10">
    <property type="entry name" value="Spore Coat Polysaccharide Biosynthesis Protein SpsA, Chain A"/>
    <property type="match status" value="1"/>
</dbReference>
<sequence length="131" mass="14628">MYLLSVIIPCYNESDNITAIFNKLSLFDNNVEIVFVDNGSTDNTAERISNKVAEINRINIKCISVSTNIGYGHGIMSGVNNASGEVIAWTHADLQTDPTDVLEAYNKYIAHPQYPDCIMKGRRVGRNLFDR</sequence>
<evidence type="ECO:0000256" key="6">
    <source>
        <dbReference type="ARBA" id="ARBA00022989"/>
    </source>
</evidence>